<dbReference type="InParanoid" id="W2RWB4"/>
<accession>W2RWB4</accession>
<dbReference type="EC" id="3.1.1.-" evidence="3"/>
<dbReference type="InterPro" id="IPR029058">
    <property type="entry name" value="AB_hydrolase_fold"/>
</dbReference>
<keyword evidence="3" id="KW-0732">Signal</keyword>
<feature type="chain" id="PRO_5005149970" description="Carboxylic ester hydrolase" evidence="3">
    <location>
        <begin position="22"/>
        <end position="596"/>
    </location>
</feature>
<evidence type="ECO:0000313" key="5">
    <source>
        <dbReference type="EMBL" id="ETN40053.1"/>
    </source>
</evidence>
<dbReference type="InterPro" id="IPR019826">
    <property type="entry name" value="Carboxylesterase_B_AS"/>
</dbReference>
<dbReference type="GeneID" id="19971667"/>
<feature type="domain" description="Carboxylesterase type B" evidence="4">
    <location>
        <begin position="39"/>
        <end position="523"/>
    </location>
</feature>
<comment type="similarity">
    <text evidence="1 3">Belongs to the type-B carboxylesterase/lipase family.</text>
</comment>
<dbReference type="Proteomes" id="UP000030752">
    <property type="component" value="Unassembled WGS sequence"/>
</dbReference>
<keyword evidence="6" id="KW-1185">Reference proteome</keyword>
<dbReference type="VEuPathDB" id="FungiDB:HMPREF1541_04328"/>
<dbReference type="HOGENOM" id="CLU_006586_10_4_1"/>
<reference evidence="5 6" key="1">
    <citation type="submission" date="2013-03" db="EMBL/GenBank/DDBJ databases">
        <title>The Genome Sequence of Phialophora europaea CBS 101466.</title>
        <authorList>
            <consortium name="The Broad Institute Genomics Platform"/>
            <person name="Cuomo C."/>
            <person name="de Hoog S."/>
            <person name="Gorbushina A."/>
            <person name="Walker B."/>
            <person name="Young S.K."/>
            <person name="Zeng Q."/>
            <person name="Gargeya S."/>
            <person name="Fitzgerald M."/>
            <person name="Haas B."/>
            <person name="Abouelleil A."/>
            <person name="Allen A.W."/>
            <person name="Alvarado L."/>
            <person name="Arachchi H.M."/>
            <person name="Berlin A.M."/>
            <person name="Chapman S.B."/>
            <person name="Gainer-Dewar J."/>
            <person name="Goldberg J."/>
            <person name="Griggs A."/>
            <person name="Gujja S."/>
            <person name="Hansen M."/>
            <person name="Howarth C."/>
            <person name="Imamovic A."/>
            <person name="Ireland A."/>
            <person name="Larimer J."/>
            <person name="McCowan C."/>
            <person name="Murphy C."/>
            <person name="Pearson M."/>
            <person name="Poon T.W."/>
            <person name="Priest M."/>
            <person name="Roberts A."/>
            <person name="Saif S."/>
            <person name="Shea T."/>
            <person name="Sisk P."/>
            <person name="Sykes S."/>
            <person name="Wortman J."/>
            <person name="Nusbaum C."/>
            <person name="Birren B."/>
        </authorList>
    </citation>
    <scope>NUCLEOTIDE SEQUENCE [LARGE SCALE GENOMIC DNA]</scope>
    <source>
        <strain evidence="5 6">CBS 101466</strain>
    </source>
</reference>
<dbReference type="ESTHER" id="9euro-w2rwb4">
    <property type="family name" value="Fungal_carboxylesterase_lipase"/>
</dbReference>
<proteinExistence type="inferred from homology"/>
<feature type="signal peptide" evidence="3">
    <location>
        <begin position="1"/>
        <end position="21"/>
    </location>
</feature>
<evidence type="ECO:0000256" key="2">
    <source>
        <dbReference type="ARBA" id="ARBA00022801"/>
    </source>
</evidence>
<keyword evidence="2 3" id="KW-0378">Hydrolase</keyword>
<protein>
    <recommendedName>
        <fullName evidence="3">Carboxylic ester hydrolase</fullName>
        <ecNumber evidence="3">3.1.1.-</ecNumber>
    </recommendedName>
</protein>
<sequence length="596" mass="63763">MIPQWLLVLAFTAMRLAIVNSEALVVDTAHNVTYQGLTRNGVEFFLGVPYAQDTGGANRFKPPQLHVPDNDSTVDATAYGPACPQVMGLPPLYPLTLSNVTDVSEDCLHLNIARPSGISANQGCGLPVMVFIHGGSFWDNSNAEITNAPDALVLQSVENGLPVIYVAMNYRLGAFGFAQTQALRQEGSLNAGLRDQRLAIEWVRDNIGMFGGNGEAITIFGQSSGGLAVGMQIMAYGGTKPVPFQRGICESQALEPGITGNFTYHQMDLLATALGCNTSTLDSNETLACLRASDTTTFLNASIATYSGDVSHNIGDVWLPAVDDDFLPAAPSTLVSQHRMATNVSVMIGWTDDDLGFFTPRTIASDADTRDFVTSYLPDLDPENTDALLALYPVSDFAANPAANLTAQFYRSARIFRDVLMTCMPIWFGDHLAQMHSPGVYLYDQNATILTPILAAQGYPGLGPVHTSEFAYVYANFSHYDTLSGFAPTEQDYALLPRQSRSWTSFAATGQPSLVGKETLVGWGEGFVPMPMAEGKGGQGNRTEVFVIGGGTPGLWALDGDGEREGEGGSAALTAQRLGERCAFLNSGGVIAQLKF</sequence>
<dbReference type="InterPro" id="IPR050309">
    <property type="entry name" value="Type-B_Carboxylest/Lipase"/>
</dbReference>
<dbReference type="PANTHER" id="PTHR11559">
    <property type="entry name" value="CARBOXYLESTERASE"/>
    <property type="match status" value="1"/>
</dbReference>
<dbReference type="eggNOG" id="KOG1516">
    <property type="taxonomic scope" value="Eukaryota"/>
</dbReference>
<dbReference type="Pfam" id="PF00135">
    <property type="entry name" value="COesterase"/>
    <property type="match status" value="1"/>
</dbReference>
<dbReference type="SUPFAM" id="SSF53474">
    <property type="entry name" value="alpha/beta-Hydrolases"/>
    <property type="match status" value="1"/>
</dbReference>
<evidence type="ECO:0000259" key="4">
    <source>
        <dbReference type="Pfam" id="PF00135"/>
    </source>
</evidence>
<organism evidence="5 6">
    <name type="scientific">Cyphellophora europaea (strain CBS 101466)</name>
    <name type="common">Phialophora europaea</name>
    <dbReference type="NCBI Taxonomy" id="1220924"/>
    <lineage>
        <taxon>Eukaryota</taxon>
        <taxon>Fungi</taxon>
        <taxon>Dikarya</taxon>
        <taxon>Ascomycota</taxon>
        <taxon>Pezizomycotina</taxon>
        <taxon>Eurotiomycetes</taxon>
        <taxon>Chaetothyriomycetidae</taxon>
        <taxon>Chaetothyriales</taxon>
        <taxon>Cyphellophoraceae</taxon>
        <taxon>Cyphellophora</taxon>
    </lineage>
</organism>
<evidence type="ECO:0000256" key="1">
    <source>
        <dbReference type="ARBA" id="ARBA00005964"/>
    </source>
</evidence>
<name>W2RWB4_CYPE1</name>
<gene>
    <name evidence="5" type="ORF">HMPREF1541_04328</name>
</gene>
<dbReference type="Gene3D" id="3.40.50.1820">
    <property type="entry name" value="alpha/beta hydrolase"/>
    <property type="match status" value="1"/>
</dbReference>
<evidence type="ECO:0000256" key="3">
    <source>
        <dbReference type="RuleBase" id="RU361235"/>
    </source>
</evidence>
<dbReference type="OrthoDB" id="408631at2759"/>
<dbReference type="STRING" id="1220924.W2RWB4"/>
<dbReference type="PROSITE" id="PS00122">
    <property type="entry name" value="CARBOXYLESTERASE_B_1"/>
    <property type="match status" value="1"/>
</dbReference>
<dbReference type="RefSeq" id="XP_008716896.1">
    <property type="nucleotide sequence ID" value="XM_008718674.1"/>
</dbReference>
<evidence type="ECO:0000313" key="6">
    <source>
        <dbReference type="Proteomes" id="UP000030752"/>
    </source>
</evidence>
<dbReference type="EMBL" id="KB822720">
    <property type="protein sequence ID" value="ETN40053.1"/>
    <property type="molecule type" value="Genomic_DNA"/>
</dbReference>
<dbReference type="AlphaFoldDB" id="W2RWB4"/>
<dbReference type="InterPro" id="IPR002018">
    <property type="entry name" value="CarbesteraseB"/>
</dbReference>
<dbReference type="GO" id="GO:0016787">
    <property type="term" value="F:hydrolase activity"/>
    <property type="evidence" value="ECO:0007669"/>
    <property type="project" value="UniProtKB-KW"/>
</dbReference>